<evidence type="ECO:0000313" key="2">
    <source>
        <dbReference type="Proteomes" id="UP001055072"/>
    </source>
</evidence>
<keyword evidence="2" id="KW-1185">Reference proteome</keyword>
<accession>A0ACB8U9I0</accession>
<dbReference type="Proteomes" id="UP001055072">
    <property type="component" value="Unassembled WGS sequence"/>
</dbReference>
<organism evidence="1 2">
    <name type="scientific">Irpex rosettiformis</name>
    <dbReference type="NCBI Taxonomy" id="378272"/>
    <lineage>
        <taxon>Eukaryota</taxon>
        <taxon>Fungi</taxon>
        <taxon>Dikarya</taxon>
        <taxon>Basidiomycota</taxon>
        <taxon>Agaricomycotina</taxon>
        <taxon>Agaricomycetes</taxon>
        <taxon>Polyporales</taxon>
        <taxon>Irpicaceae</taxon>
        <taxon>Irpex</taxon>
    </lineage>
</organism>
<comment type="caution">
    <text evidence="1">The sequence shown here is derived from an EMBL/GenBank/DDBJ whole genome shotgun (WGS) entry which is preliminary data.</text>
</comment>
<protein>
    <submittedName>
        <fullName evidence="1">Uncharacterized protein</fullName>
    </submittedName>
</protein>
<gene>
    <name evidence="1" type="ORF">BDY19DRAFT_936171</name>
</gene>
<sequence>MFRSATTRIAHNSTLPSLSTFNKDLKALQELINAEKTVMQTLQKLSNDVGKAAECLRLWGQGEGDDLGDTLNASTTLLLHFATALGHFSMHEAKVREQMKAVRTREENLDEVKRRRKSLVSKADTADRKLGKMSAENKNFQSQADSLNKLREEIRGLDTEILNEEASLGDFKRSTAKYWMGLKFGALMECSSKGMIVGEMGKLIIEEIPLTPTEPGLPRPYYQGHARTEFVITEAQRATDAVTFSIEPSQRPHSLSIRPLPGSELPPLGSIHGIVDPTAPGVYSSPSVSTTPSIAEAPSDMYKRQSQVLTSPSQQFTALPPIRQATDESFGMNPYIGKEQGPSSQPGSPPSQFYTSPAMSSVVEANEFGAYPVASSQFSPRSASLRNLDNMNSSQPTSPIGGPRGPRFATFPSKAPASFAPQFQNQQADRPGSVHSATQGLGGRGPSIDLDRRESVSFSSSIAQALGQDWVSSDQEAPLQPQPKYQLPDMNPKLQLPSDHSHEQWGPPPPRYTATPEHPADSAAQLGEKSYGGPSDDDDDAHLAYAAADFEDHSSHSSEHPVNQGDRHIRFGAMSENDSDPDPQSADQTPKEGMYSTAQQADTTVHSMSPTPQSPRTMAQPPTSPPANHVEVSQASFQEPQHIPPPGTAKEEEERALNAAAAREIAREMDALMFTGVSPPPSNDQPVHAPEYPSSPHSIPAPVRRGIPEDSAVSPTLSAREITYVRQRDRAPSNPVSPTASSDNSHGLSIPPTANETQSPTGDVSHSMPPPTSISLRGTSPTHSFNSAETPFRTPSEFPLPPPAPFYQHPSASGSGSLTSGGVRTISAAAFKRQLRNPTSPVVDGNQLSADTSPLNINKRGLPGSPRPSPRLGPANSGISRLSSAPNPVPGSNGQLDPRIRSVSGAARPQSFAPDGDHGEEDEYDYISAYVDNNESSPGAQRGPGEYGQ</sequence>
<evidence type="ECO:0000313" key="1">
    <source>
        <dbReference type="EMBL" id="KAI0090610.1"/>
    </source>
</evidence>
<proteinExistence type="predicted"/>
<reference evidence="1" key="1">
    <citation type="journal article" date="2021" name="Environ. Microbiol.">
        <title>Gene family expansions and transcriptome signatures uncover fungal adaptations to wood decay.</title>
        <authorList>
            <person name="Hage H."/>
            <person name="Miyauchi S."/>
            <person name="Viragh M."/>
            <person name="Drula E."/>
            <person name="Min B."/>
            <person name="Chaduli D."/>
            <person name="Navarro D."/>
            <person name="Favel A."/>
            <person name="Norest M."/>
            <person name="Lesage-Meessen L."/>
            <person name="Balint B."/>
            <person name="Merenyi Z."/>
            <person name="de Eugenio L."/>
            <person name="Morin E."/>
            <person name="Martinez A.T."/>
            <person name="Baldrian P."/>
            <person name="Stursova M."/>
            <person name="Martinez M.J."/>
            <person name="Novotny C."/>
            <person name="Magnuson J.K."/>
            <person name="Spatafora J.W."/>
            <person name="Maurice S."/>
            <person name="Pangilinan J."/>
            <person name="Andreopoulos W."/>
            <person name="LaButti K."/>
            <person name="Hundley H."/>
            <person name="Na H."/>
            <person name="Kuo A."/>
            <person name="Barry K."/>
            <person name="Lipzen A."/>
            <person name="Henrissat B."/>
            <person name="Riley R."/>
            <person name="Ahrendt S."/>
            <person name="Nagy L.G."/>
            <person name="Grigoriev I.V."/>
            <person name="Martin F."/>
            <person name="Rosso M.N."/>
        </authorList>
    </citation>
    <scope>NUCLEOTIDE SEQUENCE</scope>
    <source>
        <strain evidence="1">CBS 384.51</strain>
    </source>
</reference>
<dbReference type="EMBL" id="MU274907">
    <property type="protein sequence ID" value="KAI0090610.1"/>
    <property type="molecule type" value="Genomic_DNA"/>
</dbReference>
<name>A0ACB8U9I0_9APHY</name>